<dbReference type="Pfam" id="PF04195">
    <property type="entry name" value="Transposase_28"/>
    <property type="match status" value="1"/>
</dbReference>
<proteinExistence type="predicted"/>
<evidence type="ECO:0000259" key="1">
    <source>
        <dbReference type="Pfam" id="PF04195"/>
    </source>
</evidence>
<dbReference type="Proteomes" id="UP000797356">
    <property type="component" value="Chromosome 10"/>
</dbReference>
<dbReference type="OrthoDB" id="671678at2759"/>
<comment type="caution">
    <text evidence="3">The sequence shown here is derived from an EMBL/GenBank/DDBJ whole genome shotgun (WGS) entry which is preliminary data.</text>
</comment>
<sequence>MEASTSSHDDSESLVRRFLDYFGLDTELSILVDAKLERLRKKYFMPENFQLIAPNSSDRVTQPPMGCVAFYDESFRFGLHFSLHPFIYNILDYYGLQPIQVTPNAIRIILVFIIRYSFTAIDLRTSLFRALFALKKHPTENGWWYFPSRPNYKFGHSFPSSIHD</sequence>
<feature type="domain" description="Transposase (putative) gypsy type" evidence="1">
    <location>
        <begin position="72"/>
        <end position="135"/>
    </location>
</feature>
<organism evidence="3 4">
    <name type="scientific">Cocos nucifera</name>
    <name type="common">Coconut palm</name>
    <dbReference type="NCBI Taxonomy" id="13894"/>
    <lineage>
        <taxon>Eukaryota</taxon>
        <taxon>Viridiplantae</taxon>
        <taxon>Streptophyta</taxon>
        <taxon>Embryophyta</taxon>
        <taxon>Tracheophyta</taxon>
        <taxon>Spermatophyta</taxon>
        <taxon>Magnoliopsida</taxon>
        <taxon>Liliopsida</taxon>
        <taxon>Arecaceae</taxon>
        <taxon>Arecoideae</taxon>
        <taxon>Cocoseae</taxon>
        <taxon>Attaleinae</taxon>
        <taxon>Cocos</taxon>
    </lineage>
</organism>
<dbReference type="AlphaFoldDB" id="A0A8K0IM54"/>
<reference evidence="3" key="2">
    <citation type="submission" date="2019-07" db="EMBL/GenBank/DDBJ databases">
        <authorList>
            <person name="Yang Y."/>
            <person name="Bocs S."/>
            <person name="Baudouin L."/>
        </authorList>
    </citation>
    <scope>NUCLEOTIDE SEQUENCE</scope>
    <source>
        <tissue evidence="3">Spear leaf of Hainan Tall coconut</tissue>
    </source>
</reference>
<keyword evidence="4" id="KW-1185">Reference proteome</keyword>
<name>A0A8K0IM54_COCNU</name>
<protein>
    <recommendedName>
        <fullName evidence="1">Transposase (putative) gypsy type domain-containing protein</fullName>
    </recommendedName>
</protein>
<dbReference type="EMBL" id="CM017881">
    <property type="protein sequence ID" value="KAG1362690.1"/>
    <property type="molecule type" value="Genomic_DNA"/>
</dbReference>
<reference evidence="3" key="1">
    <citation type="journal article" date="2017" name="Gigascience">
        <title>The genome draft of coconut (Cocos nucifera).</title>
        <authorList>
            <person name="Xiao Y."/>
            <person name="Xu P."/>
            <person name="Fan H."/>
            <person name="Baudouin L."/>
            <person name="Xia W."/>
            <person name="Bocs S."/>
            <person name="Xu J."/>
            <person name="Li Q."/>
            <person name="Guo A."/>
            <person name="Zhou L."/>
            <person name="Li J."/>
            <person name="Wu Y."/>
            <person name="Ma Z."/>
            <person name="Armero A."/>
            <person name="Issali A.E."/>
            <person name="Liu N."/>
            <person name="Peng M."/>
            <person name="Yang Y."/>
        </authorList>
    </citation>
    <scope>NUCLEOTIDE SEQUENCE</scope>
    <source>
        <tissue evidence="3">Spear leaf of Hainan Tall coconut</tissue>
    </source>
</reference>
<dbReference type="EMBL" id="CM017881">
    <property type="protein sequence ID" value="KAG1362691.1"/>
    <property type="molecule type" value="Genomic_DNA"/>
</dbReference>
<accession>A0A8K0IM54</accession>
<evidence type="ECO:0000313" key="2">
    <source>
        <dbReference type="EMBL" id="KAG1362690.1"/>
    </source>
</evidence>
<dbReference type="InterPro" id="IPR007321">
    <property type="entry name" value="Transposase_28"/>
</dbReference>
<evidence type="ECO:0000313" key="3">
    <source>
        <dbReference type="EMBL" id="KAG1362691.1"/>
    </source>
</evidence>
<gene>
    <name evidence="2" type="ORF">COCNU_10G009090</name>
    <name evidence="3" type="ORF">COCNU_10G009100</name>
</gene>
<evidence type="ECO:0000313" key="4">
    <source>
        <dbReference type="Proteomes" id="UP000797356"/>
    </source>
</evidence>